<dbReference type="AlphaFoldDB" id="A0A7K1US36"/>
<comment type="caution">
    <text evidence="1">The sequence shown here is derived from an EMBL/GenBank/DDBJ whole genome shotgun (WGS) entry which is preliminary data.</text>
</comment>
<evidence type="ECO:0000313" key="2">
    <source>
        <dbReference type="Proteomes" id="UP000466794"/>
    </source>
</evidence>
<dbReference type="Proteomes" id="UP000466794">
    <property type="component" value="Unassembled WGS sequence"/>
</dbReference>
<dbReference type="EMBL" id="WRPP01000001">
    <property type="protein sequence ID" value="MVU77145.1"/>
    <property type="molecule type" value="Genomic_DNA"/>
</dbReference>
<evidence type="ECO:0000313" key="1">
    <source>
        <dbReference type="EMBL" id="MVU77145.1"/>
    </source>
</evidence>
<organism evidence="1 2">
    <name type="scientific">Nocardia terrae</name>
    <dbReference type="NCBI Taxonomy" id="2675851"/>
    <lineage>
        <taxon>Bacteria</taxon>
        <taxon>Bacillati</taxon>
        <taxon>Actinomycetota</taxon>
        <taxon>Actinomycetes</taxon>
        <taxon>Mycobacteriales</taxon>
        <taxon>Nocardiaceae</taxon>
        <taxon>Nocardia</taxon>
    </lineage>
</organism>
<proteinExistence type="predicted"/>
<name>A0A7K1US36_9NOCA</name>
<keyword evidence="2" id="KW-1185">Reference proteome</keyword>
<gene>
    <name evidence="1" type="ORF">GPX89_07770</name>
</gene>
<protein>
    <submittedName>
        <fullName evidence="1">Uncharacterized protein</fullName>
    </submittedName>
</protein>
<accession>A0A7K1US36</accession>
<reference evidence="1 2" key="1">
    <citation type="submission" date="2019-12" db="EMBL/GenBank/DDBJ databases">
        <title>Nocardia sp. nov. ET3-3 isolated from soil.</title>
        <authorList>
            <person name="Kanchanasin P."/>
            <person name="Tanasupawat S."/>
            <person name="Yuki M."/>
            <person name="Kudo T."/>
        </authorList>
    </citation>
    <scope>NUCLEOTIDE SEQUENCE [LARGE SCALE GENOMIC DNA]</scope>
    <source>
        <strain evidence="1 2">ET3-3</strain>
    </source>
</reference>
<sequence>MTPAIVHLHVEFGPLILDFQGGQQQVSDVAAELSTIGLALVVTVDDHVMPGMPKLPCSWLWGDGSRPTSAGRGLINDPYRSETSLTTRTGPIGAGPLCFRSSSAKGGL</sequence>